<protein>
    <recommendedName>
        <fullName evidence="1">Replication-associated protein ORF2/G2P domain-containing protein</fullName>
    </recommendedName>
</protein>
<proteinExistence type="predicted"/>
<evidence type="ECO:0000259" key="1">
    <source>
        <dbReference type="Pfam" id="PF23343"/>
    </source>
</evidence>
<accession>A0A5R9KAZ4</accession>
<dbReference type="EMBL" id="VCEI01000025">
    <property type="protein sequence ID" value="TLU92003.1"/>
    <property type="molecule type" value="Genomic_DNA"/>
</dbReference>
<gene>
    <name evidence="2" type="ORF">FEM55_14680</name>
</gene>
<dbReference type="OrthoDB" id="947044at2"/>
<name>A0A5R9KAZ4_9BACT</name>
<reference evidence="2 3" key="1">
    <citation type="submission" date="2019-05" db="EMBL/GenBank/DDBJ databases">
        <authorList>
            <person name="Qu J.-H."/>
        </authorList>
    </citation>
    <scope>NUCLEOTIDE SEQUENCE [LARGE SCALE GENOMIC DNA]</scope>
    <source>
        <strain evidence="2 3">Z12</strain>
    </source>
</reference>
<dbReference type="RefSeq" id="WP_138282112.1">
    <property type="nucleotide sequence ID" value="NZ_BMGE01000003.1"/>
</dbReference>
<organism evidence="2 3">
    <name type="scientific">Dyadobacter sediminis</name>
    <dbReference type="NCBI Taxonomy" id="1493691"/>
    <lineage>
        <taxon>Bacteria</taxon>
        <taxon>Pseudomonadati</taxon>
        <taxon>Bacteroidota</taxon>
        <taxon>Cytophagia</taxon>
        <taxon>Cytophagales</taxon>
        <taxon>Spirosomataceae</taxon>
        <taxon>Dyadobacter</taxon>
    </lineage>
</organism>
<feature type="domain" description="Replication-associated protein ORF2/G2P" evidence="1">
    <location>
        <begin position="116"/>
        <end position="294"/>
    </location>
</feature>
<sequence length="511" mass="59974">MSAADILRPLENRITEFDFQKYAKFKPHSVIIQKKFINYSYDEFGNQIIVKPDLSQKNLNSLMNLEKGASGQWNGYMSPGTRRKVKGIIENYLTAIQLNTSMAFPKSFPSQEIYPSFLTLTLPAKQIHCDNDIKKECFLRFIEWLTGDKEKGASGWGVKNYIWVAETQKNGNIHFHLIIDRGLPADRINRKWNQFIERLGYVTRFRNRQNYIYKNGWYVRKDMLYERIEQKRKACRAMSQKFNKADAVNEEKKRQLKAFNSGIACNWNNPPSTKIHAIQNIKKLTAYVSKYMTKAPEINIRLQEGEKLIEENGRYFIQTEIVEKSESIEGHQIETVLSERKEVQVKFRNRYIRGRIWGASKILHSDNLNPYTVALETFSMVTTTTFDYRTVKISQPVYTTDIFGNRMFSHMQKVEKENVIKNSKRDIDPPNVNYDSSRYVQFLTEMYVPQKDIDKATSKAGEHFRHYGGIIIPLENPQKDILKMYSPNMYARYADHYQQMFAMLYPDNNAK</sequence>
<dbReference type="Proteomes" id="UP000309788">
    <property type="component" value="Unassembled WGS sequence"/>
</dbReference>
<keyword evidence="3" id="KW-1185">Reference proteome</keyword>
<comment type="caution">
    <text evidence="2">The sequence shown here is derived from an EMBL/GenBank/DDBJ whole genome shotgun (WGS) entry which is preliminary data.</text>
</comment>
<dbReference type="AlphaFoldDB" id="A0A5R9KAZ4"/>
<evidence type="ECO:0000313" key="2">
    <source>
        <dbReference type="EMBL" id="TLU92003.1"/>
    </source>
</evidence>
<evidence type="ECO:0000313" key="3">
    <source>
        <dbReference type="Proteomes" id="UP000309788"/>
    </source>
</evidence>
<dbReference type="InterPro" id="IPR056906">
    <property type="entry name" value="ORF2/G2P_dom"/>
</dbReference>
<dbReference type="Pfam" id="PF23343">
    <property type="entry name" value="REP_ORF2-G2P"/>
    <property type="match status" value="1"/>
</dbReference>